<reference evidence="6" key="1">
    <citation type="journal article" date="2012" name="Proc. Natl. Acad. Sci. U.S.A.">
        <title>Antigenic diversity is generated by distinct evolutionary mechanisms in African trypanosome species.</title>
        <authorList>
            <person name="Jackson A.P."/>
            <person name="Berry A."/>
            <person name="Aslett M."/>
            <person name="Allison H.C."/>
            <person name="Burton P."/>
            <person name="Vavrova-Anderson J."/>
            <person name="Brown R."/>
            <person name="Browne H."/>
            <person name="Corton N."/>
            <person name="Hauser H."/>
            <person name="Gamble J."/>
            <person name="Gilderthorp R."/>
            <person name="Marcello L."/>
            <person name="McQuillan J."/>
            <person name="Otto T.D."/>
            <person name="Quail M.A."/>
            <person name="Sanders M.J."/>
            <person name="van Tonder A."/>
            <person name="Ginger M.L."/>
            <person name="Field M.C."/>
            <person name="Barry J.D."/>
            <person name="Hertz-Fowler C."/>
            <person name="Berriman M."/>
        </authorList>
    </citation>
    <scope>NUCLEOTIDE SEQUENCE</scope>
    <source>
        <strain evidence="6">IL3000</strain>
    </source>
</reference>
<dbReference type="GO" id="GO:0003743">
    <property type="term" value="F:translation initiation factor activity"/>
    <property type="evidence" value="ECO:0007669"/>
    <property type="project" value="UniProtKB-KW"/>
</dbReference>
<evidence type="ECO:0000313" key="6">
    <source>
        <dbReference type="EMBL" id="CCC93942.1"/>
    </source>
</evidence>
<dbReference type="PANTHER" id="PTHR13937">
    <property type="entry name" value="EUKARYOTIC TRANSLATION INITATION FACTOR 3, SUBUNIT 8 EIF3S8 -RELATED"/>
    <property type="match status" value="1"/>
</dbReference>
<dbReference type="AlphaFoldDB" id="G0UX25"/>
<proteinExistence type="predicted"/>
<keyword evidence="4" id="KW-0175">Coiled coil</keyword>
<dbReference type="VEuPathDB" id="TriTrypDB:TcIL3000_10_7150"/>
<evidence type="ECO:0000256" key="4">
    <source>
        <dbReference type="SAM" id="Coils"/>
    </source>
</evidence>
<protein>
    <submittedName>
        <fullName evidence="6">Putative eukaryotic translation initiation factor 3 subunit 8</fullName>
    </submittedName>
</protein>
<dbReference type="InterPro" id="IPR027516">
    <property type="entry name" value="EIF3C"/>
</dbReference>
<feature type="domain" description="Eukaryotic translation initiation factor 3 subunit C N-terminal" evidence="5">
    <location>
        <begin position="181"/>
        <end position="517"/>
    </location>
</feature>
<organism evidence="6">
    <name type="scientific">Trypanosoma congolense (strain IL3000)</name>
    <dbReference type="NCBI Taxonomy" id="1068625"/>
    <lineage>
        <taxon>Eukaryota</taxon>
        <taxon>Discoba</taxon>
        <taxon>Euglenozoa</taxon>
        <taxon>Kinetoplastea</taxon>
        <taxon>Metakinetoplastina</taxon>
        <taxon>Trypanosomatida</taxon>
        <taxon>Trypanosomatidae</taxon>
        <taxon>Trypanosoma</taxon>
        <taxon>Nannomonas</taxon>
    </lineage>
</organism>
<feature type="coiled-coil region" evidence="4">
    <location>
        <begin position="145"/>
        <end position="186"/>
    </location>
</feature>
<dbReference type="PANTHER" id="PTHR13937:SF0">
    <property type="entry name" value="EUKARYOTIC TRANSLATION INITIATION FACTOR 3 SUBUNIT C-RELATED"/>
    <property type="match status" value="1"/>
</dbReference>
<sequence>MASFFDQSDSDESIDEVLHDDQVEKNVAQIDPKWFEVTDDEDIEERQVVLSRHEKSLNEIQTACDLFDYNVGHGFWHEAEEVFKDILKKSAAHKKKYDTAPWPLLECLQNIPDLNKDSEVLGSDAETTESVSEEINSDKTEKLNRKSLKRLIEAVKEATDRYKQDIERLHDEEVEDEETEEELTEEKIVERLKNSVLLKGKKVPTYTRLADKCKKGGYTALRITSLGIVADAHLEDYGLLPHTTTAAWMKSFDTLNKCYDLLVENPAISVNKDFSDSLGKKHAVIRGGLCGLLKRLSVHLRQIAQFKNVVTPEYIEIVYLENRLVDLADAIFGYPKQTKRDRAVCCDILISILGSRRQEAHNILYPMMPSVSHNVVTSSVMKTVQLLYDETKSVGSEESIPHALFNLVYQMGLEGSYREGRDLIFRSGVVEKLGKSIELSILFNRAIAQLGLASFMKGDILQAYNLLSSLWSNRARDVLIGQKLPDGAKESEENELKYRDLLLPPHTHIPHGQLELATMLSTLVVDTVKEAKKPYEGSRHQSYFYRVINQMSYQPLHGEPIEFREQITAAYDALKLGDYSCSSTIIANMSAWQIMQNGSEALKAFLKHLKEAALRIFCYNNRCNFATISVEMMAKRYEMSESEVKCIINDIISENNSPLIAFWDREDKYLHVDRSNTSRLQYLVEGTASSVVEVAQYTEKRVRDNDFRGGRGRGHGRGRGGR</sequence>
<dbReference type="InterPro" id="IPR008905">
    <property type="entry name" value="EIF3C_N_dom"/>
</dbReference>
<evidence type="ECO:0000256" key="3">
    <source>
        <dbReference type="ARBA" id="ARBA00022917"/>
    </source>
</evidence>
<evidence type="ECO:0000259" key="5">
    <source>
        <dbReference type="Pfam" id="PF05470"/>
    </source>
</evidence>
<evidence type="ECO:0000256" key="1">
    <source>
        <dbReference type="ARBA" id="ARBA00022490"/>
    </source>
</evidence>
<keyword evidence="3" id="KW-0648">Protein biosynthesis</keyword>
<dbReference type="Pfam" id="PF05470">
    <property type="entry name" value="eIF-3c_N"/>
    <property type="match status" value="1"/>
</dbReference>
<evidence type="ECO:0000256" key="2">
    <source>
        <dbReference type="ARBA" id="ARBA00022540"/>
    </source>
</evidence>
<dbReference type="GO" id="GO:0003723">
    <property type="term" value="F:RNA binding"/>
    <property type="evidence" value="ECO:0007669"/>
    <property type="project" value="InterPro"/>
</dbReference>
<dbReference type="GO" id="GO:0031369">
    <property type="term" value="F:translation initiation factor binding"/>
    <property type="evidence" value="ECO:0007669"/>
    <property type="project" value="InterPro"/>
</dbReference>
<keyword evidence="1" id="KW-0963">Cytoplasm</keyword>
<gene>
    <name evidence="6" type="ORF">TCIL3000_10_7150</name>
</gene>
<dbReference type="GO" id="GO:0005852">
    <property type="term" value="C:eukaryotic translation initiation factor 3 complex"/>
    <property type="evidence" value="ECO:0007669"/>
    <property type="project" value="InterPro"/>
</dbReference>
<keyword evidence="2 6" id="KW-0396">Initiation factor</keyword>
<name>G0UX25_TRYCI</name>
<dbReference type="EMBL" id="HE575323">
    <property type="protein sequence ID" value="CCC93942.1"/>
    <property type="molecule type" value="Genomic_DNA"/>
</dbReference>
<accession>G0UX25</accession>